<organism evidence="1 2">
    <name type="scientific">Yersinia enterocolitica</name>
    <dbReference type="NCBI Taxonomy" id="630"/>
    <lineage>
        <taxon>Bacteria</taxon>
        <taxon>Pseudomonadati</taxon>
        <taxon>Pseudomonadota</taxon>
        <taxon>Gammaproteobacteria</taxon>
        <taxon>Enterobacterales</taxon>
        <taxon>Yersiniaceae</taxon>
        <taxon>Yersinia</taxon>
    </lineage>
</organism>
<evidence type="ECO:0000313" key="2">
    <source>
        <dbReference type="Proteomes" id="UP000041601"/>
    </source>
</evidence>
<comment type="caution">
    <text evidence="1">The sequence shown here is derived from an EMBL/GenBank/DDBJ whole genome shotgun (WGS) entry which is preliminary data.</text>
</comment>
<name>A0ABM9RZA4_YEREN</name>
<evidence type="ECO:0000313" key="1">
    <source>
        <dbReference type="EMBL" id="CND72425.1"/>
    </source>
</evidence>
<accession>A0ABM9RZA4</accession>
<evidence type="ECO:0008006" key="3">
    <source>
        <dbReference type="Google" id="ProtNLM"/>
    </source>
</evidence>
<dbReference type="Proteomes" id="UP000041601">
    <property type="component" value="Unassembled WGS sequence"/>
</dbReference>
<reference evidence="1 2" key="1">
    <citation type="submission" date="2015-03" db="EMBL/GenBank/DDBJ databases">
        <authorList>
            <consortium name="Pathogen Informatics"/>
            <person name="Murphy D."/>
        </authorList>
    </citation>
    <scope>NUCLEOTIDE SEQUENCE [LARGE SCALE GENOMIC DNA]</scope>
    <source>
        <strain evidence="1 2">IP05342</strain>
    </source>
</reference>
<gene>
    <name evidence="1" type="ORF">ERS137959_02018</name>
</gene>
<protein>
    <recommendedName>
        <fullName evidence="3">Lipoprotein</fullName>
    </recommendedName>
</protein>
<keyword evidence="2" id="KW-1185">Reference proteome</keyword>
<dbReference type="EMBL" id="CPXJ01000021">
    <property type="protein sequence ID" value="CND72425.1"/>
    <property type="molecule type" value="Genomic_DNA"/>
</dbReference>
<sequence>MLLSSFACAVECNDIAITLQKIKLKSTLCFFIYPPLN</sequence>
<proteinExistence type="predicted"/>